<gene>
    <name evidence="1" type="ORF">GP644_21500</name>
</gene>
<sequence>MAQVGNIFGHTGRVVVFGDGVGQNRSLALLCPLTFSELYSSLTFARHPKSAENQHFRKPEFFNTICALPPLELTAAKVRNQPILWKNTVLLAQKIRD</sequence>
<dbReference type="AlphaFoldDB" id="A0A6A4R782"/>
<evidence type="ECO:0000313" key="1">
    <source>
        <dbReference type="EMBL" id="KAE9625956.1"/>
    </source>
</evidence>
<organism evidence="1 2">
    <name type="scientific">Parasedimentitalea maritima</name>
    <dbReference type="NCBI Taxonomy" id="2578117"/>
    <lineage>
        <taxon>Bacteria</taxon>
        <taxon>Pseudomonadati</taxon>
        <taxon>Pseudomonadota</taxon>
        <taxon>Alphaproteobacteria</taxon>
        <taxon>Rhodobacterales</taxon>
        <taxon>Paracoccaceae</taxon>
        <taxon>Parasedimentitalea</taxon>
    </lineage>
</organism>
<dbReference type="Proteomes" id="UP000441586">
    <property type="component" value="Unassembled WGS sequence"/>
</dbReference>
<evidence type="ECO:0000313" key="2">
    <source>
        <dbReference type="Proteomes" id="UP000441586"/>
    </source>
</evidence>
<name>A0A6A4R782_9RHOB</name>
<accession>A0A6A4R782</accession>
<reference evidence="1 2" key="1">
    <citation type="submission" date="2019-12" db="EMBL/GenBank/DDBJ databases">
        <authorList>
            <person name="Zhang Y.-J."/>
        </authorList>
    </citation>
    <scope>NUCLEOTIDE SEQUENCE [LARGE SCALE GENOMIC DNA]</scope>
    <source>
        <strain evidence="1 2">H18S-6</strain>
    </source>
</reference>
<protein>
    <submittedName>
        <fullName evidence="1">Uncharacterized protein</fullName>
    </submittedName>
</protein>
<proteinExistence type="predicted"/>
<comment type="caution">
    <text evidence="1">The sequence shown here is derived from an EMBL/GenBank/DDBJ whole genome shotgun (WGS) entry which is preliminary data.</text>
</comment>
<dbReference type="EMBL" id="WSFO01000017">
    <property type="protein sequence ID" value="KAE9625956.1"/>
    <property type="molecule type" value="Genomic_DNA"/>
</dbReference>